<keyword evidence="3" id="KW-1185">Reference proteome</keyword>
<evidence type="ECO:0000313" key="2">
    <source>
        <dbReference type="EMBL" id="BBE16247.1"/>
    </source>
</evidence>
<sequence>MGATFQSFYIKRENAAKKSITPQDKCFTWISGQIIIYTCVFGIISFTGTSGNRLFYDTASG</sequence>
<keyword evidence="1" id="KW-0812">Transmembrane</keyword>
<evidence type="ECO:0000313" key="3">
    <source>
        <dbReference type="Proteomes" id="UP001193389"/>
    </source>
</evidence>
<keyword evidence="1" id="KW-1133">Transmembrane helix</keyword>
<dbReference type="KEGG" id="anf:AQPE_0384"/>
<protein>
    <submittedName>
        <fullName evidence="2">Uncharacterized protein</fullName>
    </submittedName>
</protein>
<accession>A0A5K7S417</accession>
<dbReference type="EMBL" id="AP018694">
    <property type="protein sequence ID" value="BBE16247.1"/>
    <property type="molecule type" value="Genomic_DNA"/>
</dbReference>
<organism evidence="2 3">
    <name type="scientific">Aquipluma nitroreducens</name>
    <dbReference type="NCBI Taxonomy" id="2010828"/>
    <lineage>
        <taxon>Bacteria</taxon>
        <taxon>Pseudomonadati</taxon>
        <taxon>Bacteroidota</taxon>
        <taxon>Bacteroidia</taxon>
        <taxon>Marinilabiliales</taxon>
        <taxon>Prolixibacteraceae</taxon>
        <taxon>Aquipluma</taxon>
    </lineage>
</organism>
<dbReference type="Proteomes" id="UP001193389">
    <property type="component" value="Chromosome"/>
</dbReference>
<proteinExistence type="predicted"/>
<feature type="transmembrane region" description="Helical" evidence="1">
    <location>
        <begin position="26"/>
        <end position="46"/>
    </location>
</feature>
<gene>
    <name evidence="2" type="ORF">AQPE_0384</name>
</gene>
<keyword evidence="1" id="KW-0472">Membrane</keyword>
<evidence type="ECO:0000256" key="1">
    <source>
        <dbReference type="SAM" id="Phobius"/>
    </source>
</evidence>
<name>A0A5K7S417_9BACT</name>
<dbReference type="AlphaFoldDB" id="A0A5K7S417"/>
<reference evidence="2" key="1">
    <citation type="journal article" date="2020" name="Int. J. Syst. Evol. Microbiol.">
        <title>Aquipluma nitroreducens gen. nov. sp. nov., a novel facultatively anaerobic bacterium isolated from a freshwater lake.</title>
        <authorList>
            <person name="Watanabe M."/>
            <person name="Kojima H."/>
            <person name="Fukui M."/>
        </authorList>
    </citation>
    <scope>NUCLEOTIDE SEQUENCE</scope>
    <source>
        <strain evidence="2">MeG22</strain>
    </source>
</reference>